<dbReference type="InterPro" id="IPR001818">
    <property type="entry name" value="Pept_M10_metallopeptidase"/>
</dbReference>
<keyword evidence="1" id="KW-0645">Protease</keyword>
<accession>A0ABT5Y0N7</accession>
<proteinExistence type="predicted"/>
<keyword evidence="2" id="KW-0479">Metal-binding</keyword>
<gene>
    <name evidence="6" type="ORF">PY092_12630</name>
</gene>
<dbReference type="InterPro" id="IPR006026">
    <property type="entry name" value="Peptidase_Metallo"/>
</dbReference>
<protein>
    <recommendedName>
        <fullName evidence="5">Peptidase metallopeptidase domain-containing protein</fullName>
    </recommendedName>
</protein>
<keyword evidence="4" id="KW-0862">Zinc</keyword>
<keyword evidence="3" id="KW-0378">Hydrolase</keyword>
<dbReference type="RefSeq" id="WP_275616170.1">
    <property type="nucleotide sequence ID" value="NZ_JARFVB010000007.1"/>
</dbReference>
<evidence type="ECO:0000256" key="4">
    <source>
        <dbReference type="ARBA" id="ARBA00022833"/>
    </source>
</evidence>
<keyword evidence="7" id="KW-1185">Reference proteome</keyword>
<sequence length="260" mass="30010">MKTNTIEKNEMNIYEMRSSQNKNVHGDAAIHNYYVSKTKIICETDSKGYQTPKNRSLFEIVVDASEGFIPLWEKDVILRWRFSPSLYNVFNNPDAAMNGIRNIFAKGILLWEDAAPVRFSEKSDGWDFEIVVKQDNCNPMGCSLASAFFPDGGRHQLVIYPKLFEQSEQEQIETIAHELGHIFGLRHFFAELKESAYPSIKFGHQNPFTIMNYGKESIMTDNDRKDLKQLYQRVWSGELTHINGTRIVKFFPYHILGGIV</sequence>
<evidence type="ECO:0000256" key="1">
    <source>
        <dbReference type="ARBA" id="ARBA00022670"/>
    </source>
</evidence>
<dbReference type="SMART" id="SM00235">
    <property type="entry name" value="ZnMc"/>
    <property type="match status" value="1"/>
</dbReference>
<dbReference type="Pfam" id="PF00413">
    <property type="entry name" value="Peptidase_M10"/>
    <property type="match status" value="1"/>
</dbReference>
<dbReference type="SUPFAM" id="SSF55486">
    <property type="entry name" value="Metalloproteases ('zincins'), catalytic domain"/>
    <property type="match status" value="1"/>
</dbReference>
<reference evidence="6 7" key="1">
    <citation type="submission" date="2023-03" db="EMBL/GenBank/DDBJ databases">
        <title>Muricauda XX sp. nov. and Muricauda XXX sp. nov., two novel species isolated from Okinawa Trough.</title>
        <authorList>
            <person name="Cao W."/>
            <person name="Deng X."/>
        </authorList>
    </citation>
    <scope>NUCLEOTIDE SEQUENCE [LARGE SCALE GENOMIC DNA]</scope>
    <source>
        <strain evidence="6 7">334s03</strain>
    </source>
</reference>
<evidence type="ECO:0000256" key="3">
    <source>
        <dbReference type="ARBA" id="ARBA00022801"/>
    </source>
</evidence>
<evidence type="ECO:0000313" key="6">
    <source>
        <dbReference type="EMBL" id="MDF0717000.1"/>
    </source>
</evidence>
<organism evidence="6 7">
    <name type="scientific">Flagellimonas yonaguniensis</name>
    <dbReference type="NCBI Taxonomy" id="3031325"/>
    <lineage>
        <taxon>Bacteria</taxon>
        <taxon>Pseudomonadati</taxon>
        <taxon>Bacteroidota</taxon>
        <taxon>Flavobacteriia</taxon>
        <taxon>Flavobacteriales</taxon>
        <taxon>Flavobacteriaceae</taxon>
        <taxon>Flagellimonas</taxon>
    </lineage>
</organism>
<dbReference type="Gene3D" id="3.40.390.10">
    <property type="entry name" value="Collagenase (Catalytic Domain)"/>
    <property type="match status" value="1"/>
</dbReference>
<evidence type="ECO:0000256" key="2">
    <source>
        <dbReference type="ARBA" id="ARBA00022723"/>
    </source>
</evidence>
<evidence type="ECO:0000313" key="7">
    <source>
        <dbReference type="Proteomes" id="UP001221366"/>
    </source>
</evidence>
<evidence type="ECO:0000259" key="5">
    <source>
        <dbReference type="SMART" id="SM00235"/>
    </source>
</evidence>
<name>A0ABT5Y0N7_9FLAO</name>
<dbReference type="InterPro" id="IPR024079">
    <property type="entry name" value="MetalloPept_cat_dom_sf"/>
</dbReference>
<dbReference type="EMBL" id="JARFVB010000007">
    <property type="protein sequence ID" value="MDF0717000.1"/>
    <property type="molecule type" value="Genomic_DNA"/>
</dbReference>
<feature type="domain" description="Peptidase metallopeptidase" evidence="5">
    <location>
        <begin position="76"/>
        <end position="233"/>
    </location>
</feature>
<comment type="caution">
    <text evidence="6">The sequence shown here is derived from an EMBL/GenBank/DDBJ whole genome shotgun (WGS) entry which is preliminary data.</text>
</comment>
<dbReference type="Proteomes" id="UP001221366">
    <property type="component" value="Unassembled WGS sequence"/>
</dbReference>